<evidence type="ECO:0000256" key="6">
    <source>
        <dbReference type="ARBA" id="ARBA00022912"/>
    </source>
</evidence>
<dbReference type="GO" id="GO:0004725">
    <property type="term" value="F:protein tyrosine phosphatase activity"/>
    <property type="evidence" value="ECO:0007669"/>
    <property type="project" value="UniProtKB-EC"/>
</dbReference>
<evidence type="ECO:0000313" key="18">
    <source>
        <dbReference type="ZFIN" id="ZDB-GENE-091118-90"/>
    </source>
</evidence>
<evidence type="ECO:0000256" key="3">
    <source>
        <dbReference type="ARBA" id="ARBA00022692"/>
    </source>
</evidence>
<dbReference type="Gene3D" id="2.60.40.10">
    <property type="entry name" value="Immunoglobulins"/>
    <property type="match status" value="6"/>
</dbReference>
<dbReference type="AlphaFoldDB" id="A0A8M6YYB8"/>
<feature type="signal peptide" evidence="12">
    <location>
        <begin position="1"/>
        <end position="17"/>
    </location>
</feature>
<evidence type="ECO:0000256" key="8">
    <source>
        <dbReference type="ARBA" id="ARBA00023136"/>
    </source>
</evidence>
<evidence type="ECO:0000256" key="1">
    <source>
        <dbReference type="ARBA" id="ARBA00004479"/>
    </source>
</evidence>
<dbReference type="InterPro" id="IPR000387">
    <property type="entry name" value="Tyr_Pase_dom"/>
</dbReference>
<feature type="domain" description="Fibronectin type-III" evidence="15">
    <location>
        <begin position="192"/>
        <end position="281"/>
    </location>
</feature>
<keyword evidence="16" id="KW-1185">Reference proteome</keyword>
<dbReference type="PRINTS" id="PR00700">
    <property type="entry name" value="PRTYPHPHTASE"/>
</dbReference>
<dbReference type="PROSITE" id="PS50853">
    <property type="entry name" value="FN3"/>
    <property type="match status" value="3"/>
</dbReference>
<dbReference type="AGR" id="ZFIN:ZDB-GENE-091118-90"/>
<dbReference type="RefSeq" id="XP_017209510.2">
    <property type="nucleotide sequence ID" value="XM_017354021.4"/>
</dbReference>
<keyword evidence="5" id="KW-0378">Hydrolase</keyword>
<dbReference type="InterPro" id="IPR050713">
    <property type="entry name" value="RTP_Phos/Ushers"/>
</dbReference>
<dbReference type="ZFIN" id="ZDB-GENE-091118-90">
    <property type="gene designation" value="ptprh"/>
</dbReference>
<feature type="domain" description="Tyrosine-protein phosphatase" evidence="13">
    <location>
        <begin position="774"/>
        <end position="1033"/>
    </location>
</feature>
<dbReference type="KEGG" id="dre:100535694"/>
<keyword evidence="8 11" id="KW-0472">Membrane</keyword>
<feature type="transmembrane region" description="Helical" evidence="11">
    <location>
        <begin position="706"/>
        <end position="728"/>
    </location>
</feature>
<keyword evidence="4 12" id="KW-0732">Signal</keyword>
<protein>
    <recommendedName>
        <fullName evidence="2">protein-tyrosine-phosphatase</fullName>
        <ecNumber evidence="2">3.1.3.48</ecNumber>
    </recommendedName>
</protein>
<feature type="domain" description="Fibronectin type-III" evidence="15">
    <location>
        <begin position="360"/>
        <end position="451"/>
    </location>
</feature>
<sequence>MELVLAFALLCVLSVSGQATLPDVNDVRITHRTETELTFQWDKAGGSNSYSYILRRDGIDSDIITAGTVNQVTYKVSDLSSGTNYNWTLFTVFGDQRSEGKNFSAATVPPNVESVSVIDQSETTITLQWKKDKAEYSYNLTYGDKVDTPPSPQSTVEYTVTSLSPGTNYSFTLYTVFEGLKSSGFSFFAVTVPPNVESVSVIDQSETTITLQWKKDKAEYSYNLTYEDKVQTPSSPQSPVEYTVTSLSPGTKYTFTLYTVFEGLKSSGFSFSAVTVPSKITGFSVIGRSETALTFQWTKEKDEYTYELDKSDANTQISFTDTTVVCLITSLSPGTEYSYNLYAVFEGVKSQAKGISEVTVPSNVENVSVVEANDTDVILQWNAVPNEQNKYNYILKYNDVEESVDFTTENEIKHHVSGLIPATNYNFTLHTEFYSQNSTGYNFNHTTFLSSVTEVRVNRSLTELTVEWNKLNQNNVYNYTLLRSDGAEIDFTGSAVVGDVIKHKYSSLKPGTVYSFTLFTVSNNVRSSEHSFKSITALDCASFNWKVTNTSIVADVYGCTYVTAQNSSGSGKNASIEGDKVNLRDLYPGESYTVSLFYNLESKMLTQCSQRLTLVPYVVSNLKCEYHSGGYGLAVMWDYPDGVVDVVEVDVNKKSFNHSHGSDEPTQQLVTGLQAAQWYKVKATSFSGARRSETILINCQTDPAGVIAGVLVFFLLVIIICAGVFVWFRYKSARNNGPDASADLKVSKKNYKTIACDKFPEHFRNMSRDDNRAFSAEYDDLSSVGVEQSKVAALLPENKDKNRFSNVLPYDTSRVHLTINKAGDSDYINANYMPGYGNASREYIAAQGPLPSTVNDFWRMIWEKKSSTIVMVTNCTEGGRVKCEQYWPLDYTPCLYENLLVTVKSENKSQSWTLREFNVKNKMTSETRTVRHFHFTAWPDHGVPRGTEELIQFRDLIRQHIESHFSTGPTVVHCSAGVGRTGTLIALDVLLQQLNREKAVGVAAFVQEMRLNRPLMVQTESQYVFLHQCILDSLQTKFVQQSEPIYQNTDTIYVNAMALKDFENSSHT</sequence>
<feature type="domain" description="Tyrosine specific protein phosphatases" evidence="14">
    <location>
        <begin position="951"/>
        <end position="1024"/>
    </location>
</feature>
<dbReference type="InterPro" id="IPR029021">
    <property type="entry name" value="Prot-tyrosine_phosphatase-like"/>
</dbReference>
<accession>A0A8M6YYB8</accession>
<keyword evidence="17" id="KW-0675">Receptor</keyword>
<evidence type="ECO:0000256" key="4">
    <source>
        <dbReference type="ARBA" id="ARBA00022729"/>
    </source>
</evidence>
<keyword evidence="3 11" id="KW-0812">Transmembrane</keyword>
<keyword evidence="9" id="KW-0325">Glycoprotein</keyword>
<gene>
    <name evidence="17 18" type="primary">ptprh</name>
</gene>
<comment type="catalytic activity">
    <reaction evidence="10">
        <text>O-phospho-L-tyrosyl-[protein] + H2O = L-tyrosyl-[protein] + phosphate</text>
        <dbReference type="Rhea" id="RHEA:10684"/>
        <dbReference type="Rhea" id="RHEA-COMP:10136"/>
        <dbReference type="Rhea" id="RHEA-COMP:20101"/>
        <dbReference type="ChEBI" id="CHEBI:15377"/>
        <dbReference type="ChEBI" id="CHEBI:43474"/>
        <dbReference type="ChEBI" id="CHEBI:46858"/>
        <dbReference type="ChEBI" id="CHEBI:61978"/>
        <dbReference type="EC" id="3.1.3.48"/>
    </reaction>
</comment>
<dbReference type="InterPro" id="IPR003595">
    <property type="entry name" value="Tyr_Pase_cat"/>
</dbReference>
<dbReference type="SMART" id="SM00194">
    <property type="entry name" value="PTPc"/>
    <property type="match status" value="1"/>
</dbReference>
<dbReference type="GeneID" id="100535694"/>
<dbReference type="InterPro" id="IPR003961">
    <property type="entry name" value="FN3_dom"/>
</dbReference>
<evidence type="ECO:0000256" key="11">
    <source>
        <dbReference type="SAM" id="Phobius"/>
    </source>
</evidence>
<dbReference type="FunFam" id="2.60.40.10:FF:001643">
    <property type="entry name" value="Putative Sortilin-related receptor"/>
    <property type="match status" value="4"/>
</dbReference>
<dbReference type="FunFam" id="3.90.190.10:FF:000009">
    <property type="entry name" value="Receptor-type tyrosine-protein phosphatase beta"/>
    <property type="match status" value="1"/>
</dbReference>
<dbReference type="SMART" id="SM00060">
    <property type="entry name" value="FN3"/>
    <property type="match status" value="7"/>
</dbReference>
<feature type="domain" description="Fibronectin type-III" evidence="15">
    <location>
        <begin position="23"/>
        <end position="111"/>
    </location>
</feature>
<comment type="subcellular location">
    <subcellularLocation>
        <location evidence="1">Membrane</location>
        <topology evidence="1">Single-pass type I membrane protein</topology>
    </subcellularLocation>
</comment>
<dbReference type="SUPFAM" id="SSF49265">
    <property type="entry name" value="Fibronectin type III"/>
    <property type="match status" value="5"/>
</dbReference>
<dbReference type="PANTHER" id="PTHR46957:SF10">
    <property type="entry name" value="PROTEIN TYROSINE PHOSPHATASE, RECEPTOR TYPE, H"/>
    <property type="match status" value="1"/>
</dbReference>
<evidence type="ECO:0000256" key="9">
    <source>
        <dbReference type="ARBA" id="ARBA00023180"/>
    </source>
</evidence>
<keyword evidence="6" id="KW-0904">Protein phosphatase</keyword>
<dbReference type="SMART" id="SM00404">
    <property type="entry name" value="PTPc_motif"/>
    <property type="match status" value="1"/>
</dbReference>
<evidence type="ECO:0000256" key="5">
    <source>
        <dbReference type="ARBA" id="ARBA00022801"/>
    </source>
</evidence>
<dbReference type="InterPro" id="IPR000242">
    <property type="entry name" value="PTP_cat"/>
</dbReference>
<evidence type="ECO:0000259" key="14">
    <source>
        <dbReference type="PROSITE" id="PS50056"/>
    </source>
</evidence>
<keyword evidence="7 11" id="KW-1133">Transmembrane helix</keyword>
<dbReference type="InterPro" id="IPR036116">
    <property type="entry name" value="FN3_sf"/>
</dbReference>
<evidence type="ECO:0000256" key="7">
    <source>
        <dbReference type="ARBA" id="ARBA00022989"/>
    </source>
</evidence>
<dbReference type="PROSITE" id="PS50056">
    <property type="entry name" value="TYR_PHOSPHATASE_2"/>
    <property type="match status" value="1"/>
</dbReference>
<dbReference type="OrthoDB" id="8609993at2759"/>
<evidence type="ECO:0000313" key="17">
    <source>
        <dbReference type="RefSeq" id="XP_017209510.2"/>
    </source>
</evidence>
<dbReference type="Pfam" id="PF00102">
    <property type="entry name" value="Y_phosphatase"/>
    <property type="match status" value="1"/>
</dbReference>
<organism evidence="16 17">
    <name type="scientific">Danio rerio</name>
    <name type="common">Zebrafish</name>
    <name type="synonym">Brachydanio rerio</name>
    <dbReference type="NCBI Taxonomy" id="7955"/>
    <lineage>
        <taxon>Eukaryota</taxon>
        <taxon>Metazoa</taxon>
        <taxon>Chordata</taxon>
        <taxon>Craniata</taxon>
        <taxon>Vertebrata</taxon>
        <taxon>Euteleostomi</taxon>
        <taxon>Actinopterygii</taxon>
        <taxon>Neopterygii</taxon>
        <taxon>Teleostei</taxon>
        <taxon>Ostariophysi</taxon>
        <taxon>Cypriniformes</taxon>
        <taxon>Danionidae</taxon>
        <taxon>Danioninae</taxon>
        <taxon>Danio</taxon>
    </lineage>
</organism>
<dbReference type="GO" id="GO:0043235">
    <property type="term" value="C:receptor complex"/>
    <property type="evidence" value="ECO:0000318"/>
    <property type="project" value="GO_Central"/>
</dbReference>
<evidence type="ECO:0000256" key="12">
    <source>
        <dbReference type="SAM" id="SignalP"/>
    </source>
</evidence>
<dbReference type="Proteomes" id="UP000000437">
    <property type="component" value="Chromosome 24"/>
</dbReference>
<evidence type="ECO:0000256" key="2">
    <source>
        <dbReference type="ARBA" id="ARBA00013064"/>
    </source>
</evidence>
<evidence type="ECO:0000259" key="13">
    <source>
        <dbReference type="PROSITE" id="PS50055"/>
    </source>
</evidence>
<dbReference type="GO" id="GO:0016020">
    <property type="term" value="C:membrane"/>
    <property type="evidence" value="ECO:0007669"/>
    <property type="project" value="UniProtKB-SubCell"/>
</dbReference>
<dbReference type="EC" id="3.1.3.48" evidence="2"/>
<dbReference type="InterPro" id="IPR016130">
    <property type="entry name" value="Tyr_Pase_AS"/>
</dbReference>
<evidence type="ECO:0000313" key="16">
    <source>
        <dbReference type="Proteomes" id="UP000000437"/>
    </source>
</evidence>
<dbReference type="InterPro" id="IPR013783">
    <property type="entry name" value="Ig-like_fold"/>
</dbReference>
<dbReference type="Gene3D" id="3.90.190.10">
    <property type="entry name" value="Protein tyrosine phosphatase superfamily"/>
    <property type="match status" value="1"/>
</dbReference>
<reference evidence="17" key="1">
    <citation type="submission" date="2025-08" db="UniProtKB">
        <authorList>
            <consortium name="RefSeq"/>
        </authorList>
    </citation>
    <scope>IDENTIFICATION</scope>
    <source>
        <strain evidence="17">Tuebingen</strain>
        <tissue evidence="17">Fibroblasts and whole tissue</tissue>
    </source>
</reference>
<evidence type="ECO:0000259" key="15">
    <source>
        <dbReference type="PROSITE" id="PS50853"/>
    </source>
</evidence>
<dbReference type="CDD" id="cd00063">
    <property type="entry name" value="FN3"/>
    <property type="match status" value="5"/>
</dbReference>
<name>A0A8M6YYB8_DANRE</name>
<dbReference type="SUPFAM" id="SSF52799">
    <property type="entry name" value="(Phosphotyrosine protein) phosphatases II"/>
    <property type="match status" value="1"/>
</dbReference>
<feature type="chain" id="PRO_5035445096" description="protein-tyrosine-phosphatase" evidence="12">
    <location>
        <begin position="18"/>
        <end position="1068"/>
    </location>
</feature>
<dbReference type="PROSITE" id="PS00383">
    <property type="entry name" value="TYR_PHOSPHATASE_1"/>
    <property type="match status" value="1"/>
</dbReference>
<dbReference type="PROSITE" id="PS50055">
    <property type="entry name" value="TYR_PHOSPHATASE_PTP"/>
    <property type="match status" value="1"/>
</dbReference>
<dbReference type="PANTHER" id="PTHR46957">
    <property type="entry name" value="CYTOKINE RECEPTOR"/>
    <property type="match status" value="1"/>
</dbReference>
<dbReference type="CTD" id="5794"/>
<proteinExistence type="predicted"/>
<evidence type="ECO:0000256" key="10">
    <source>
        <dbReference type="ARBA" id="ARBA00051722"/>
    </source>
</evidence>
<dbReference type="Pfam" id="PF00041">
    <property type="entry name" value="fn3"/>
    <property type="match status" value="5"/>
</dbReference>